<accession>A0A843UTG9</accession>
<protein>
    <recommendedName>
        <fullName evidence="5">Pentatricopeptide repeat-containing protein</fullName>
    </recommendedName>
</protein>
<dbReference type="PANTHER" id="PTHR47933">
    <property type="entry name" value="PENTATRICOPEPTIDE REPEAT-CONTAINING PROTEIN 1, MITOCHONDRIAL"/>
    <property type="match status" value="1"/>
</dbReference>
<evidence type="ECO:0008006" key="5">
    <source>
        <dbReference type="Google" id="ProtNLM"/>
    </source>
</evidence>
<dbReference type="GO" id="GO:0003729">
    <property type="term" value="F:mRNA binding"/>
    <property type="evidence" value="ECO:0007669"/>
    <property type="project" value="TreeGrafter"/>
</dbReference>
<dbReference type="PANTHER" id="PTHR47933:SF35">
    <property type="entry name" value="OS03G0115300 PROTEIN"/>
    <property type="match status" value="1"/>
</dbReference>
<dbReference type="InterPro" id="IPR051240">
    <property type="entry name" value="Mito_RNA-Proc/Resp"/>
</dbReference>
<feature type="repeat" description="PPR" evidence="2">
    <location>
        <begin position="361"/>
        <end position="395"/>
    </location>
</feature>
<dbReference type="OrthoDB" id="185373at2759"/>
<dbReference type="Proteomes" id="UP000652761">
    <property type="component" value="Unassembled WGS sequence"/>
</dbReference>
<dbReference type="Pfam" id="PF01535">
    <property type="entry name" value="PPR"/>
    <property type="match status" value="2"/>
</dbReference>
<dbReference type="AlphaFoldDB" id="A0A843UTG9"/>
<evidence type="ECO:0000256" key="2">
    <source>
        <dbReference type="PROSITE-ProRule" id="PRU00708"/>
    </source>
</evidence>
<dbReference type="InterPro" id="IPR002885">
    <property type="entry name" value="PPR_rpt"/>
</dbReference>
<organism evidence="3 4">
    <name type="scientific">Colocasia esculenta</name>
    <name type="common">Wild taro</name>
    <name type="synonym">Arum esculentum</name>
    <dbReference type="NCBI Taxonomy" id="4460"/>
    <lineage>
        <taxon>Eukaryota</taxon>
        <taxon>Viridiplantae</taxon>
        <taxon>Streptophyta</taxon>
        <taxon>Embryophyta</taxon>
        <taxon>Tracheophyta</taxon>
        <taxon>Spermatophyta</taxon>
        <taxon>Magnoliopsida</taxon>
        <taxon>Liliopsida</taxon>
        <taxon>Araceae</taxon>
        <taxon>Aroideae</taxon>
        <taxon>Colocasieae</taxon>
        <taxon>Colocasia</taxon>
    </lineage>
</organism>
<feature type="repeat" description="PPR" evidence="2">
    <location>
        <begin position="221"/>
        <end position="255"/>
    </location>
</feature>
<evidence type="ECO:0000313" key="4">
    <source>
        <dbReference type="Proteomes" id="UP000652761"/>
    </source>
</evidence>
<feature type="repeat" description="PPR" evidence="2">
    <location>
        <begin position="291"/>
        <end position="325"/>
    </location>
</feature>
<name>A0A843UTG9_COLES</name>
<keyword evidence="4" id="KW-1185">Reference proteome</keyword>
<keyword evidence="1" id="KW-0677">Repeat</keyword>
<dbReference type="PROSITE" id="PS51375">
    <property type="entry name" value="PPR"/>
    <property type="match status" value="8"/>
</dbReference>
<dbReference type="InterPro" id="IPR011990">
    <property type="entry name" value="TPR-like_helical_dom_sf"/>
</dbReference>
<feature type="repeat" description="PPR" evidence="2">
    <location>
        <begin position="256"/>
        <end position="290"/>
    </location>
</feature>
<dbReference type="Gene3D" id="1.25.40.10">
    <property type="entry name" value="Tetratricopeptide repeat domain"/>
    <property type="match status" value="3"/>
</dbReference>
<comment type="caution">
    <text evidence="3">The sequence shown here is derived from an EMBL/GenBank/DDBJ whole genome shotgun (WGS) entry which is preliminary data.</text>
</comment>
<dbReference type="NCBIfam" id="TIGR00756">
    <property type="entry name" value="PPR"/>
    <property type="match status" value="7"/>
</dbReference>
<dbReference type="EMBL" id="NMUH01000739">
    <property type="protein sequence ID" value="MQL84113.1"/>
    <property type="molecule type" value="Genomic_DNA"/>
</dbReference>
<feature type="repeat" description="PPR" evidence="2">
    <location>
        <begin position="79"/>
        <end position="113"/>
    </location>
</feature>
<dbReference type="Pfam" id="PF13041">
    <property type="entry name" value="PPR_2"/>
    <property type="match status" value="4"/>
</dbReference>
<feature type="repeat" description="PPR" evidence="2">
    <location>
        <begin position="150"/>
        <end position="184"/>
    </location>
</feature>
<gene>
    <name evidence="3" type="ORF">Taro_016606</name>
</gene>
<proteinExistence type="predicted"/>
<reference evidence="3" key="1">
    <citation type="submission" date="2017-07" db="EMBL/GenBank/DDBJ databases">
        <title>Taro Niue Genome Assembly and Annotation.</title>
        <authorList>
            <person name="Atibalentja N."/>
            <person name="Keating K."/>
            <person name="Fields C.J."/>
        </authorList>
    </citation>
    <scope>NUCLEOTIDE SEQUENCE</scope>
    <source>
        <strain evidence="3">Niue_2</strain>
        <tissue evidence="3">Leaf</tissue>
    </source>
</reference>
<feature type="repeat" description="PPR" evidence="2">
    <location>
        <begin position="185"/>
        <end position="220"/>
    </location>
</feature>
<evidence type="ECO:0000256" key="1">
    <source>
        <dbReference type="ARBA" id="ARBA00022737"/>
    </source>
</evidence>
<evidence type="ECO:0000313" key="3">
    <source>
        <dbReference type="EMBL" id="MQL84113.1"/>
    </source>
</evidence>
<feature type="repeat" description="PPR" evidence="2">
    <location>
        <begin position="114"/>
        <end position="144"/>
    </location>
</feature>
<sequence>MEREGEEGRRLRRVSGRELAKILRAEAAVAGMERKAATGTSTRRLWPKALLGALEEAISGSRWESALQLLRKQQWYHPKSRTYARLVMMLGKCGQPMHASYLFQTMLSEGLRPTLDVYTSLVGAYGHNGLWDEAFNTLDEMKSILNCKPDVCTYTILIDCCCKMHRFDLIGGALTEMRNLGIKCSTVTFNTIIDGYGKVTMLEKMEASLSDMLECDGCLPDTCTLNSIIWAYGNCGQIDKMEKWYDEFQHMGIEPDIKTFNILIKSYGKAGMRGKMSLVMDFMKKRFISPTTVTFNSLIDSFGKVGNIEKMEEIFRMMKFQGVKPNSITYSSIVSGYSKAGLLMKIPLILRQIENSDVVLDTTFFNCIISAYGQAGKIEMMEELFSLMGEKNCKPDKITFATMIQAYNAVGMHKAAQEVEIEILKLNRRLLKSLL</sequence>